<evidence type="ECO:0000313" key="3">
    <source>
        <dbReference type="Proteomes" id="UP000769780"/>
    </source>
</evidence>
<protein>
    <submittedName>
        <fullName evidence="2">Uncharacterized protein</fullName>
    </submittedName>
</protein>
<evidence type="ECO:0000313" key="2">
    <source>
        <dbReference type="EMBL" id="MBY0098597.1"/>
    </source>
</evidence>
<keyword evidence="1" id="KW-0175">Coiled coil</keyword>
<organism evidence="2 3">
    <name type="scientific">Mesobacillus maritimus</name>
    <dbReference type="NCBI Taxonomy" id="1643336"/>
    <lineage>
        <taxon>Bacteria</taxon>
        <taxon>Bacillati</taxon>
        <taxon>Bacillota</taxon>
        <taxon>Bacilli</taxon>
        <taxon>Bacillales</taxon>
        <taxon>Bacillaceae</taxon>
        <taxon>Mesobacillus</taxon>
    </lineage>
</organism>
<proteinExistence type="predicted"/>
<accession>A0ABS7K8K4</accession>
<dbReference type="EMBL" id="JACWFH010000025">
    <property type="protein sequence ID" value="MBY0098597.1"/>
    <property type="molecule type" value="Genomic_DNA"/>
</dbReference>
<dbReference type="Proteomes" id="UP000769780">
    <property type="component" value="Unassembled WGS sequence"/>
</dbReference>
<sequence length="127" mass="14572">MEWALGILFGTAVILLIVSFIKTGQAKKVEQREIDAVYVSLMEEMNKLQEQLRVVELDAEITAQEARILGINSKERILLRELLDLYKRGYTLEGMAAQTQLNEKEIEYLLAPYKASKIERRKVANES</sequence>
<comment type="caution">
    <text evidence="2">The sequence shown here is derived from an EMBL/GenBank/DDBJ whole genome shotgun (WGS) entry which is preliminary data.</text>
</comment>
<reference evidence="2 3" key="1">
    <citation type="submission" date="2020-07" db="EMBL/GenBank/DDBJ databases">
        <title>Fungal Genomes of the International Space Station.</title>
        <authorList>
            <person name="Seuylemezian A."/>
            <person name="Singh N.K."/>
            <person name="Wood J."/>
            <person name="Venkateswaran K."/>
        </authorList>
    </citation>
    <scope>NUCLEOTIDE SEQUENCE [LARGE SCALE GENOMIC DNA]</scope>
    <source>
        <strain evidence="2 3">PL-B2</strain>
    </source>
</reference>
<name>A0ABS7K8K4_9BACI</name>
<dbReference type="RefSeq" id="WP_221874819.1">
    <property type="nucleotide sequence ID" value="NZ_JACWFH010000025.1"/>
</dbReference>
<evidence type="ECO:0000256" key="1">
    <source>
        <dbReference type="SAM" id="Coils"/>
    </source>
</evidence>
<keyword evidence="3" id="KW-1185">Reference proteome</keyword>
<feature type="coiled-coil region" evidence="1">
    <location>
        <begin position="38"/>
        <end position="65"/>
    </location>
</feature>
<gene>
    <name evidence="2" type="ORF">H0185_17680</name>
</gene>